<reference evidence="1" key="1">
    <citation type="submission" date="2018-02" db="EMBL/GenBank/DDBJ databases">
        <title>Rhizophora mucronata_Transcriptome.</title>
        <authorList>
            <person name="Meera S.P."/>
            <person name="Sreeshan A."/>
            <person name="Augustine A."/>
        </authorList>
    </citation>
    <scope>NUCLEOTIDE SEQUENCE</scope>
    <source>
        <tissue evidence="1">Leaf</tissue>
    </source>
</reference>
<protein>
    <submittedName>
        <fullName evidence="1">Uncharacterized protein</fullName>
    </submittedName>
</protein>
<proteinExistence type="predicted"/>
<accession>A0A2P2NTZ0</accession>
<organism evidence="1">
    <name type="scientific">Rhizophora mucronata</name>
    <name type="common">Asiatic mangrove</name>
    <dbReference type="NCBI Taxonomy" id="61149"/>
    <lineage>
        <taxon>Eukaryota</taxon>
        <taxon>Viridiplantae</taxon>
        <taxon>Streptophyta</taxon>
        <taxon>Embryophyta</taxon>
        <taxon>Tracheophyta</taxon>
        <taxon>Spermatophyta</taxon>
        <taxon>Magnoliopsida</taxon>
        <taxon>eudicotyledons</taxon>
        <taxon>Gunneridae</taxon>
        <taxon>Pentapetalae</taxon>
        <taxon>rosids</taxon>
        <taxon>fabids</taxon>
        <taxon>Malpighiales</taxon>
        <taxon>Rhizophoraceae</taxon>
        <taxon>Rhizophora</taxon>
    </lineage>
</organism>
<dbReference type="EMBL" id="GGEC01065478">
    <property type="protein sequence ID" value="MBX45962.1"/>
    <property type="molecule type" value="Transcribed_RNA"/>
</dbReference>
<dbReference type="AlphaFoldDB" id="A0A2P2NTZ0"/>
<name>A0A2P2NTZ0_RHIMU</name>
<evidence type="ECO:0000313" key="1">
    <source>
        <dbReference type="EMBL" id="MBX45962.1"/>
    </source>
</evidence>
<sequence length="37" mass="4263">MTFIHSLGVNCLVLAQIWRSMQSKISHTSCLYHNKKS</sequence>